<keyword evidence="4 10" id="KW-0812">Transmembrane</keyword>
<dbReference type="PANTHER" id="PTHR21137">
    <property type="entry name" value="ODORANT RECEPTOR"/>
    <property type="match status" value="1"/>
</dbReference>
<comment type="caution">
    <text evidence="11">The sequence shown here is derived from an EMBL/GenBank/DDBJ whole genome shotgun (WGS) entry which is preliminary data.</text>
</comment>
<evidence type="ECO:0000256" key="7">
    <source>
        <dbReference type="ARBA" id="ARBA00023136"/>
    </source>
</evidence>
<evidence type="ECO:0000256" key="1">
    <source>
        <dbReference type="ARBA" id="ARBA00004651"/>
    </source>
</evidence>
<evidence type="ECO:0000313" key="11">
    <source>
        <dbReference type="EMBL" id="KAJ3663035.1"/>
    </source>
</evidence>
<dbReference type="Pfam" id="PF02949">
    <property type="entry name" value="7tm_6"/>
    <property type="match status" value="1"/>
</dbReference>
<keyword evidence="6 10" id="KW-1133">Transmembrane helix</keyword>
<protein>
    <recommendedName>
        <fullName evidence="10">Odorant receptor</fullName>
    </recommendedName>
</protein>
<dbReference type="GO" id="GO:0004984">
    <property type="term" value="F:olfactory receptor activity"/>
    <property type="evidence" value="ECO:0007669"/>
    <property type="project" value="InterPro"/>
</dbReference>
<name>A0AA38MM18_9CUCU</name>
<keyword evidence="2" id="KW-1003">Cell membrane</keyword>
<dbReference type="AlphaFoldDB" id="A0AA38MM18"/>
<keyword evidence="5 10" id="KW-0552">Olfaction</keyword>
<comment type="caution">
    <text evidence="10">Lacks conserved residue(s) required for the propagation of feature annotation.</text>
</comment>
<sequence>MDGIQYDWTNNFETNIKIMRLMGLWPSGAHSYKVGFYMVYLGCLVTTFVVCIISLQIIELYFVSDDLESFVGILYTLPLALMALFKVYYVVTNMAVFKSCIETLKCSWFQPRNLKQRCLIESSIKFWKSVYNVIFIMGIACNTFWIIYPILDGSPGEKRLPFLAWFPYDYKISPLYELTFVFEILTTNYVTLIHVNTDFIIFGLNVCAGCQFDMLSDNLRNFSNSSCNATKDLVNCIIYHKQISSYVKNCSRFLKWIIVWHLILSGATIGITMFRLTLMVPFSNEFYSNLSYGFGIFFQIFLYCWFGNDVEAKSNLVSQAAFESDWTDLPKNVKKDLSFFIMNTEKPVQISAFNVFHLSLDTFVKIIKTAWSYFALLNQLSVQN</sequence>
<comment type="subcellular location">
    <subcellularLocation>
        <location evidence="1 10">Cell membrane</location>
        <topology evidence="1 10">Multi-pass membrane protein</topology>
    </subcellularLocation>
</comment>
<feature type="transmembrane region" description="Helical" evidence="10">
    <location>
        <begin position="253"/>
        <end position="274"/>
    </location>
</feature>
<evidence type="ECO:0000256" key="10">
    <source>
        <dbReference type="RuleBase" id="RU351113"/>
    </source>
</evidence>
<organism evidence="11 12">
    <name type="scientific">Zophobas morio</name>
    <dbReference type="NCBI Taxonomy" id="2755281"/>
    <lineage>
        <taxon>Eukaryota</taxon>
        <taxon>Metazoa</taxon>
        <taxon>Ecdysozoa</taxon>
        <taxon>Arthropoda</taxon>
        <taxon>Hexapoda</taxon>
        <taxon>Insecta</taxon>
        <taxon>Pterygota</taxon>
        <taxon>Neoptera</taxon>
        <taxon>Endopterygota</taxon>
        <taxon>Coleoptera</taxon>
        <taxon>Polyphaga</taxon>
        <taxon>Cucujiformia</taxon>
        <taxon>Tenebrionidae</taxon>
        <taxon>Zophobas</taxon>
    </lineage>
</organism>
<keyword evidence="7 10" id="KW-0472">Membrane</keyword>
<dbReference type="GO" id="GO:0005886">
    <property type="term" value="C:plasma membrane"/>
    <property type="evidence" value="ECO:0007669"/>
    <property type="project" value="UniProtKB-SubCell"/>
</dbReference>
<evidence type="ECO:0000256" key="3">
    <source>
        <dbReference type="ARBA" id="ARBA00022606"/>
    </source>
</evidence>
<keyword evidence="9 10" id="KW-0807">Transducer</keyword>
<dbReference type="PANTHER" id="PTHR21137:SF35">
    <property type="entry name" value="ODORANT RECEPTOR 19A-RELATED"/>
    <property type="match status" value="1"/>
</dbReference>
<evidence type="ECO:0000256" key="4">
    <source>
        <dbReference type="ARBA" id="ARBA00022692"/>
    </source>
</evidence>
<feature type="transmembrane region" description="Helical" evidence="10">
    <location>
        <begin position="34"/>
        <end position="58"/>
    </location>
</feature>
<evidence type="ECO:0000256" key="8">
    <source>
        <dbReference type="ARBA" id="ARBA00023170"/>
    </source>
</evidence>
<feature type="transmembrane region" description="Helical" evidence="10">
    <location>
        <begin position="286"/>
        <end position="306"/>
    </location>
</feature>
<accession>A0AA38MM18</accession>
<feature type="transmembrane region" description="Helical" evidence="10">
    <location>
        <begin position="130"/>
        <end position="151"/>
    </location>
</feature>
<proteinExistence type="inferred from homology"/>
<dbReference type="Proteomes" id="UP001168821">
    <property type="component" value="Unassembled WGS sequence"/>
</dbReference>
<dbReference type="GO" id="GO:0005549">
    <property type="term" value="F:odorant binding"/>
    <property type="evidence" value="ECO:0007669"/>
    <property type="project" value="InterPro"/>
</dbReference>
<evidence type="ECO:0000256" key="5">
    <source>
        <dbReference type="ARBA" id="ARBA00022725"/>
    </source>
</evidence>
<keyword evidence="3 10" id="KW-0716">Sensory transduction</keyword>
<dbReference type="InterPro" id="IPR004117">
    <property type="entry name" value="7tm6_olfct_rcpt"/>
</dbReference>
<feature type="transmembrane region" description="Helical" evidence="10">
    <location>
        <begin position="70"/>
        <end position="89"/>
    </location>
</feature>
<keyword evidence="8 10" id="KW-0675">Receptor</keyword>
<evidence type="ECO:0000313" key="12">
    <source>
        <dbReference type="Proteomes" id="UP001168821"/>
    </source>
</evidence>
<dbReference type="GO" id="GO:0007165">
    <property type="term" value="P:signal transduction"/>
    <property type="evidence" value="ECO:0007669"/>
    <property type="project" value="UniProtKB-KW"/>
</dbReference>
<reference evidence="11" key="1">
    <citation type="journal article" date="2023" name="G3 (Bethesda)">
        <title>Whole genome assemblies of Zophobas morio and Tenebrio molitor.</title>
        <authorList>
            <person name="Kaur S."/>
            <person name="Stinson S.A."/>
            <person name="diCenzo G.C."/>
        </authorList>
    </citation>
    <scope>NUCLEOTIDE SEQUENCE</scope>
    <source>
        <strain evidence="11">QUZm001</strain>
    </source>
</reference>
<evidence type="ECO:0000256" key="2">
    <source>
        <dbReference type="ARBA" id="ARBA00022475"/>
    </source>
</evidence>
<evidence type="ECO:0000256" key="9">
    <source>
        <dbReference type="ARBA" id="ARBA00023224"/>
    </source>
</evidence>
<gene>
    <name evidence="11" type="ORF">Zmor_007345</name>
</gene>
<comment type="similarity">
    <text evidence="10">Belongs to the insect chemoreceptor superfamily. Heteromeric odorant receptor channel (TC 1.A.69) family.</text>
</comment>
<keyword evidence="12" id="KW-1185">Reference proteome</keyword>
<dbReference type="EMBL" id="JALNTZ010000002">
    <property type="protein sequence ID" value="KAJ3663035.1"/>
    <property type="molecule type" value="Genomic_DNA"/>
</dbReference>
<evidence type="ECO:0000256" key="6">
    <source>
        <dbReference type="ARBA" id="ARBA00022989"/>
    </source>
</evidence>